<protein>
    <submittedName>
        <fullName evidence="1">Uncharacterized protein</fullName>
    </submittedName>
</protein>
<accession>A0A699XMZ0</accession>
<evidence type="ECO:0000313" key="1">
    <source>
        <dbReference type="EMBL" id="GFD59448.1"/>
    </source>
</evidence>
<organism evidence="1">
    <name type="scientific">Tanacetum cinerariifolium</name>
    <name type="common">Dalmatian daisy</name>
    <name type="synonym">Chrysanthemum cinerariifolium</name>
    <dbReference type="NCBI Taxonomy" id="118510"/>
    <lineage>
        <taxon>Eukaryota</taxon>
        <taxon>Viridiplantae</taxon>
        <taxon>Streptophyta</taxon>
        <taxon>Embryophyta</taxon>
        <taxon>Tracheophyta</taxon>
        <taxon>Spermatophyta</taxon>
        <taxon>Magnoliopsida</taxon>
        <taxon>eudicotyledons</taxon>
        <taxon>Gunneridae</taxon>
        <taxon>Pentapetalae</taxon>
        <taxon>asterids</taxon>
        <taxon>campanulids</taxon>
        <taxon>Asterales</taxon>
        <taxon>Asteraceae</taxon>
        <taxon>Asteroideae</taxon>
        <taxon>Anthemideae</taxon>
        <taxon>Anthemidinae</taxon>
        <taxon>Tanacetum</taxon>
    </lineage>
</organism>
<feature type="non-terminal residue" evidence="1">
    <location>
        <position position="82"/>
    </location>
</feature>
<feature type="non-terminal residue" evidence="1">
    <location>
        <position position="1"/>
    </location>
</feature>
<name>A0A699XMZ0_TANCI</name>
<reference evidence="1" key="1">
    <citation type="journal article" date="2019" name="Sci. Rep.">
        <title>Draft genome of Tanacetum cinerariifolium, the natural source of mosquito coil.</title>
        <authorList>
            <person name="Yamashiro T."/>
            <person name="Shiraishi A."/>
            <person name="Satake H."/>
            <person name="Nakayama K."/>
        </authorList>
    </citation>
    <scope>NUCLEOTIDE SEQUENCE</scope>
</reference>
<sequence length="82" mass="9269">ARDPRALFGSPSQETHLPWVRRISNGQFSMTVSPRMLPKDAPPAKSIWDAADDEFDRWPTAVEARAELDTVRLNATTKRSTF</sequence>
<dbReference type="EMBL" id="BKCJ011865128">
    <property type="protein sequence ID" value="GFD59448.1"/>
    <property type="molecule type" value="Genomic_DNA"/>
</dbReference>
<comment type="caution">
    <text evidence="1">The sequence shown here is derived from an EMBL/GenBank/DDBJ whole genome shotgun (WGS) entry which is preliminary data.</text>
</comment>
<dbReference type="AlphaFoldDB" id="A0A699XMZ0"/>
<gene>
    <name evidence="1" type="ORF">Tci_931417</name>
</gene>
<proteinExistence type="predicted"/>